<evidence type="ECO:0000313" key="1">
    <source>
        <dbReference type="EMBL" id="MFC7391659.1"/>
    </source>
</evidence>
<dbReference type="InterPro" id="IPR026838">
    <property type="entry name" value="YheC/D"/>
</dbReference>
<dbReference type="Proteomes" id="UP001596505">
    <property type="component" value="Unassembled WGS sequence"/>
</dbReference>
<dbReference type="RefSeq" id="WP_380962892.1">
    <property type="nucleotide sequence ID" value="NZ_JBHTCO010000002.1"/>
</dbReference>
<dbReference type="SUPFAM" id="SSF56059">
    <property type="entry name" value="Glutathione synthetase ATP-binding domain-like"/>
    <property type="match status" value="1"/>
</dbReference>
<gene>
    <name evidence="1" type="ORF">ACFQRG_01455</name>
</gene>
<dbReference type="EMBL" id="JBHTCO010000002">
    <property type="protein sequence ID" value="MFC7391659.1"/>
    <property type="molecule type" value="Genomic_DNA"/>
</dbReference>
<accession>A0ABW2PQH4</accession>
<protein>
    <submittedName>
        <fullName evidence="1">YheC/YheD family protein</fullName>
    </submittedName>
</protein>
<dbReference type="Pfam" id="PF14398">
    <property type="entry name" value="ATPgrasp_YheCD"/>
    <property type="match status" value="1"/>
</dbReference>
<organism evidence="1 2">
    <name type="scientific">Scopulibacillus cellulosilyticus</name>
    <dbReference type="NCBI Taxonomy" id="2665665"/>
    <lineage>
        <taxon>Bacteria</taxon>
        <taxon>Bacillati</taxon>
        <taxon>Bacillota</taxon>
        <taxon>Bacilli</taxon>
        <taxon>Bacillales</taxon>
        <taxon>Sporolactobacillaceae</taxon>
        <taxon>Scopulibacillus</taxon>
    </lineage>
</organism>
<name>A0ABW2PQH4_9BACL</name>
<sequence>MERVNIGQHQKEDHTVYLPEKLYHQTLNYIKFSNKIVECHIKPHRSETMLIAEDLWKKCSIPYSTCILLEINNETINIFPLIGIFTAGKLKNSPRPFGERTNDFKHLLSHVHKKGGYAFIFGPDDLDWQNGMINGLFYNEGWETCKVPFPHVVYDRIPSRRKERDTIIKQIKETFIHQYGIPWFNSKFFNKWMIYQMLKNHPLSSQYLPNTKENFTRQDIIQFLNHYKAIYFKPKNGSKGQGIKKLQKDNKEIICEYYQQGQYQIKKYDALDDLISFHFPGNLLSHYILQQGINLIKENGRPIDFRIHTNKDGDGKWQMSAAAAKVAGKDSITTHVSYGGQVKSLHDLFSKKAEEYLIKLKNAAITLTEIIDQQSNELIGELGLDIGIDEDGRIWLFEANSRPGRTIFKSPAIRKQDYFVKNLWYDYCCHLTKQTIKHPDWMLSTQSV</sequence>
<reference evidence="2" key="1">
    <citation type="journal article" date="2019" name="Int. J. Syst. Evol. Microbiol.">
        <title>The Global Catalogue of Microorganisms (GCM) 10K type strain sequencing project: providing services to taxonomists for standard genome sequencing and annotation.</title>
        <authorList>
            <consortium name="The Broad Institute Genomics Platform"/>
            <consortium name="The Broad Institute Genome Sequencing Center for Infectious Disease"/>
            <person name="Wu L."/>
            <person name="Ma J."/>
        </authorList>
    </citation>
    <scope>NUCLEOTIDE SEQUENCE [LARGE SCALE GENOMIC DNA]</scope>
    <source>
        <strain evidence="2">CGMCC 1.16305</strain>
    </source>
</reference>
<keyword evidence="2" id="KW-1185">Reference proteome</keyword>
<evidence type="ECO:0000313" key="2">
    <source>
        <dbReference type="Proteomes" id="UP001596505"/>
    </source>
</evidence>
<comment type="caution">
    <text evidence="1">The sequence shown here is derived from an EMBL/GenBank/DDBJ whole genome shotgun (WGS) entry which is preliminary data.</text>
</comment>
<proteinExistence type="predicted"/>